<accession>M7SPX8</accession>
<evidence type="ECO:0000313" key="5">
    <source>
        <dbReference type="EMBL" id="EMR68504.1"/>
    </source>
</evidence>
<sequence length="181" mass="19870">MSTLFRPVVLVIALVQALVAASPLSPSPVPRYFQKHPLSRRELSVNDIQLELGPILSNGSTRFGPSDPNFSHATERFNVLAPPSNEVVVVPALATAFAPEANAETMREAIVHLILLPLDQVDEGKPLHDFGVDSTIASEFRSWFWTVFSVDVPFLDIMNPQKSLLVLVEFVEGKVLQGVTK</sequence>
<dbReference type="Proteomes" id="UP000012174">
    <property type="component" value="Unassembled WGS sequence"/>
</dbReference>
<keyword evidence="1" id="KW-0596">Phosphopantetheine</keyword>
<feature type="chain" id="PRO_5004084983" evidence="3">
    <location>
        <begin position="22"/>
        <end position="181"/>
    </location>
</feature>
<evidence type="ECO:0000256" key="2">
    <source>
        <dbReference type="ARBA" id="ARBA00022553"/>
    </source>
</evidence>
<dbReference type="Gene3D" id="1.10.1200.10">
    <property type="entry name" value="ACP-like"/>
    <property type="match status" value="1"/>
</dbReference>
<dbReference type="InterPro" id="IPR036736">
    <property type="entry name" value="ACP-like_sf"/>
</dbReference>
<keyword evidence="6" id="KW-1185">Reference proteome</keyword>
<dbReference type="SMART" id="SM00823">
    <property type="entry name" value="PKS_PP"/>
    <property type="match status" value="1"/>
</dbReference>
<evidence type="ECO:0000256" key="1">
    <source>
        <dbReference type="ARBA" id="ARBA00022450"/>
    </source>
</evidence>
<protein>
    <submittedName>
        <fullName evidence="5">Putative polyketide synthase protein</fullName>
    </submittedName>
</protein>
<dbReference type="GO" id="GO:0031177">
    <property type="term" value="F:phosphopantetheine binding"/>
    <property type="evidence" value="ECO:0007669"/>
    <property type="project" value="InterPro"/>
</dbReference>
<dbReference type="OrthoDB" id="4776231at2759"/>
<keyword evidence="2" id="KW-0597">Phosphoprotein</keyword>
<organism evidence="5 6">
    <name type="scientific">Eutypa lata (strain UCR-EL1)</name>
    <name type="common">Grapevine dieback disease fungus</name>
    <name type="synonym">Eutypa armeniacae</name>
    <dbReference type="NCBI Taxonomy" id="1287681"/>
    <lineage>
        <taxon>Eukaryota</taxon>
        <taxon>Fungi</taxon>
        <taxon>Dikarya</taxon>
        <taxon>Ascomycota</taxon>
        <taxon>Pezizomycotina</taxon>
        <taxon>Sordariomycetes</taxon>
        <taxon>Xylariomycetidae</taxon>
        <taxon>Xylariales</taxon>
        <taxon>Diatrypaceae</taxon>
        <taxon>Eutypa</taxon>
    </lineage>
</organism>
<feature type="signal peptide" evidence="3">
    <location>
        <begin position="1"/>
        <end position="21"/>
    </location>
</feature>
<dbReference type="InterPro" id="IPR020806">
    <property type="entry name" value="PKS_PP-bd"/>
</dbReference>
<evidence type="ECO:0000256" key="3">
    <source>
        <dbReference type="SAM" id="SignalP"/>
    </source>
</evidence>
<proteinExistence type="predicted"/>
<dbReference type="KEGG" id="ela:UCREL1_4469"/>
<evidence type="ECO:0000259" key="4">
    <source>
        <dbReference type="SMART" id="SM00823"/>
    </source>
</evidence>
<name>M7SPX8_EUTLA</name>
<keyword evidence="3" id="KW-0732">Signal</keyword>
<reference evidence="6" key="1">
    <citation type="journal article" date="2013" name="Genome Announc.">
        <title>Draft genome sequence of the grapevine dieback fungus Eutypa lata UCR-EL1.</title>
        <authorList>
            <person name="Blanco-Ulate B."/>
            <person name="Rolshausen P.E."/>
            <person name="Cantu D."/>
        </authorList>
    </citation>
    <scope>NUCLEOTIDE SEQUENCE [LARGE SCALE GENOMIC DNA]</scope>
    <source>
        <strain evidence="6">UCR-EL1</strain>
    </source>
</reference>
<dbReference type="SUPFAM" id="SSF47336">
    <property type="entry name" value="ACP-like"/>
    <property type="match status" value="1"/>
</dbReference>
<evidence type="ECO:0000313" key="6">
    <source>
        <dbReference type="Proteomes" id="UP000012174"/>
    </source>
</evidence>
<dbReference type="HOGENOM" id="CLU_1489020_0_0_1"/>
<dbReference type="AlphaFoldDB" id="M7SPX8"/>
<gene>
    <name evidence="5" type="ORF">UCREL1_4469</name>
</gene>
<feature type="domain" description="Polyketide synthase-like phosphopantetheine-binding" evidence="4">
    <location>
        <begin position="103"/>
        <end position="175"/>
    </location>
</feature>
<dbReference type="EMBL" id="KB706231">
    <property type="protein sequence ID" value="EMR68504.1"/>
    <property type="molecule type" value="Genomic_DNA"/>
</dbReference>